<dbReference type="Proteomes" id="UP000077315">
    <property type="component" value="Unassembled WGS sequence"/>
</dbReference>
<evidence type="ECO:0000313" key="6">
    <source>
        <dbReference type="EMBL" id="OAD75791.1"/>
    </source>
</evidence>
<dbReference type="InterPro" id="IPR018170">
    <property type="entry name" value="Aldo/ket_reductase_CS"/>
</dbReference>
<dbReference type="AlphaFoldDB" id="A0A163ATY0"/>
<dbReference type="RefSeq" id="XP_018293831.1">
    <property type="nucleotide sequence ID" value="XM_018439182.1"/>
</dbReference>
<dbReference type="InParanoid" id="A0A163ATY0"/>
<keyword evidence="7" id="KW-1185">Reference proteome</keyword>
<dbReference type="FunFam" id="3.20.20.100:FF:000002">
    <property type="entry name" value="2,5-diketo-D-gluconic acid reductase A"/>
    <property type="match status" value="1"/>
</dbReference>
<dbReference type="InterPro" id="IPR036812">
    <property type="entry name" value="NAD(P)_OxRdtase_dom_sf"/>
</dbReference>
<feature type="active site" description="Proton donor" evidence="2">
    <location>
        <position position="54"/>
    </location>
</feature>
<dbReference type="VEuPathDB" id="FungiDB:PHYBLDRAFT_186020"/>
<dbReference type="GeneID" id="29000088"/>
<evidence type="ECO:0000259" key="5">
    <source>
        <dbReference type="Pfam" id="PF00248"/>
    </source>
</evidence>
<evidence type="ECO:0000313" key="7">
    <source>
        <dbReference type="Proteomes" id="UP000077315"/>
    </source>
</evidence>
<organism evidence="6 7">
    <name type="scientific">Phycomyces blakesleeanus (strain ATCC 8743b / DSM 1359 / FGSC 10004 / NBRC 33097 / NRRL 1555)</name>
    <dbReference type="NCBI Taxonomy" id="763407"/>
    <lineage>
        <taxon>Eukaryota</taxon>
        <taxon>Fungi</taxon>
        <taxon>Fungi incertae sedis</taxon>
        <taxon>Mucoromycota</taxon>
        <taxon>Mucoromycotina</taxon>
        <taxon>Mucoromycetes</taxon>
        <taxon>Mucorales</taxon>
        <taxon>Phycomycetaceae</taxon>
        <taxon>Phycomyces</taxon>
    </lineage>
</organism>
<dbReference type="OrthoDB" id="416253at2759"/>
<dbReference type="CDD" id="cd19071">
    <property type="entry name" value="AKR_AKR1-5-like"/>
    <property type="match status" value="1"/>
</dbReference>
<proteinExistence type="predicted"/>
<dbReference type="Gene3D" id="3.20.20.100">
    <property type="entry name" value="NADP-dependent oxidoreductase domain"/>
    <property type="match status" value="1"/>
</dbReference>
<dbReference type="InterPro" id="IPR023210">
    <property type="entry name" value="NADP_OxRdtase_dom"/>
</dbReference>
<reference evidence="7" key="1">
    <citation type="submission" date="2015-06" db="EMBL/GenBank/DDBJ databases">
        <title>Expansion of signal transduction pathways in fungi by whole-genome duplication.</title>
        <authorList>
            <consortium name="DOE Joint Genome Institute"/>
            <person name="Corrochano L.M."/>
            <person name="Kuo A."/>
            <person name="Marcet-Houben M."/>
            <person name="Polaino S."/>
            <person name="Salamov A."/>
            <person name="Villalobos J.M."/>
            <person name="Alvarez M.I."/>
            <person name="Avalos J."/>
            <person name="Benito E.P."/>
            <person name="Benoit I."/>
            <person name="Burger G."/>
            <person name="Camino L.P."/>
            <person name="Canovas D."/>
            <person name="Cerda-Olmedo E."/>
            <person name="Cheng J.-F."/>
            <person name="Dominguez A."/>
            <person name="Elias M."/>
            <person name="Eslava A.P."/>
            <person name="Glaser F."/>
            <person name="Grimwood J."/>
            <person name="Gutierrez G."/>
            <person name="Heitman J."/>
            <person name="Henrissat B."/>
            <person name="Iturriaga E.A."/>
            <person name="Lang B.F."/>
            <person name="Lavin J.L."/>
            <person name="Lee S."/>
            <person name="Li W."/>
            <person name="Lindquist E."/>
            <person name="Lopez-Garcia S."/>
            <person name="Luque E.M."/>
            <person name="Marcos A.T."/>
            <person name="Martin J."/>
            <person name="McCluskey K."/>
            <person name="Medina H.R."/>
            <person name="Miralles-Duran A."/>
            <person name="Miyazaki A."/>
            <person name="Munoz-Torres E."/>
            <person name="Oguiza J.A."/>
            <person name="Ohm R."/>
            <person name="Olmedo M."/>
            <person name="Orejas M."/>
            <person name="Ortiz-Castellanos L."/>
            <person name="Pisabarro A.G."/>
            <person name="Rodriguez-Romero J."/>
            <person name="Ruiz-Herrera J."/>
            <person name="Ruiz-Vazquez R."/>
            <person name="Sanz C."/>
            <person name="Schackwitz W."/>
            <person name="Schmutz J."/>
            <person name="Shahriari M."/>
            <person name="Shelest E."/>
            <person name="Silva-Franco F."/>
            <person name="Soanes D."/>
            <person name="Syed K."/>
            <person name="Tagua V.G."/>
            <person name="Talbot N.J."/>
            <person name="Thon M."/>
            <person name="De vries R.P."/>
            <person name="Wiebenga A."/>
            <person name="Yadav J.S."/>
            <person name="Braun E.L."/>
            <person name="Baker S."/>
            <person name="Garre V."/>
            <person name="Horwitz B."/>
            <person name="Torres-Martinez S."/>
            <person name="Idnurm A."/>
            <person name="Herrera-Estrella A."/>
            <person name="Gabaldon T."/>
            <person name="Grigoriev I.V."/>
        </authorList>
    </citation>
    <scope>NUCLEOTIDE SEQUENCE [LARGE SCALE GENOMIC DNA]</scope>
    <source>
        <strain evidence="7">NRRL 1555(-)</strain>
    </source>
</reference>
<gene>
    <name evidence="6" type="ORF">PHYBLDRAFT_186020</name>
</gene>
<feature type="site" description="Lowers pKa of active site Tyr" evidence="4">
    <location>
        <position position="79"/>
    </location>
</feature>
<dbReference type="PROSITE" id="PS00798">
    <property type="entry name" value="ALDOKETO_REDUCTASE_1"/>
    <property type="match status" value="1"/>
</dbReference>
<dbReference type="PROSITE" id="PS00062">
    <property type="entry name" value="ALDOKETO_REDUCTASE_2"/>
    <property type="match status" value="1"/>
</dbReference>
<protein>
    <recommendedName>
        <fullName evidence="5">NADP-dependent oxidoreductase domain-containing protein</fullName>
    </recommendedName>
</protein>
<keyword evidence="1" id="KW-0560">Oxidoreductase</keyword>
<feature type="binding site" evidence="3">
    <location>
        <position position="112"/>
    </location>
    <ligand>
        <name>substrate</name>
    </ligand>
</feature>
<dbReference type="STRING" id="763407.A0A163ATY0"/>
<dbReference type="PIRSF" id="PIRSF000097">
    <property type="entry name" value="AKR"/>
    <property type="match status" value="1"/>
</dbReference>
<dbReference type="PANTHER" id="PTHR11732">
    <property type="entry name" value="ALDO/KETO REDUCTASE"/>
    <property type="match status" value="1"/>
</dbReference>
<dbReference type="PRINTS" id="PR00069">
    <property type="entry name" value="ALDKETRDTASE"/>
</dbReference>
<dbReference type="SUPFAM" id="SSF51430">
    <property type="entry name" value="NAD(P)-linked oxidoreductase"/>
    <property type="match status" value="1"/>
</dbReference>
<evidence type="ECO:0000256" key="1">
    <source>
        <dbReference type="ARBA" id="ARBA00023002"/>
    </source>
</evidence>
<feature type="domain" description="NADP-dependent oxidoreductase" evidence="5">
    <location>
        <begin position="19"/>
        <end position="291"/>
    </location>
</feature>
<evidence type="ECO:0000256" key="2">
    <source>
        <dbReference type="PIRSR" id="PIRSR000097-1"/>
    </source>
</evidence>
<dbReference type="GO" id="GO:0016616">
    <property type="term" value="F:oxidoreductase activity, acting on the CH-OH group of donors, NAD or NADP as acceptor"/>
    <property type="evidence" value="ECO:0007669"/>
    <property type="project" value="UniProtKB-ARBA"/>
</dbReference>
<name>A0A163ATY0_PHYB8</name>
<dbReference type="Pfam" id="PF00248">
    <property type="entry name" value="Aldo_ket_red"/>
    <property type="match status" value="1"/>
</dbReference>
<evidence type="ECO:0000256" key="3">
    <source>
        <dbReference type="PIRSR" id="PIRSR000097-2"/>
    </source>
</evidence>
<accession>A0A163ATY0</accession>
<evidence type="ECO:0000256" key="4">
    <source>
        <dbReference type="PIRSR" id="PIRSR000097-3"/>
    </source>
</evidence>
<dbReference type="EMBL" id="KV440976">
    <property type="protein sequence ID" value="OAD75791.1"/>
    <property type="molecule type" value="Genomic_DNA"/>
</dbReference>
<sequence>MTPPVPTYKLNSGYTIPLIGFGTFGGADAPDAVYKATKVALKVGYRHIDTAFYYETEEALGKAVKESGVPREEIFMTTKLWQTFHEPKHVRPACELSLKYLDFKYLDVYMMHWPMAWEFKGYDFKSIKVRDESNDIKCIDVPVIDTWREMEKLVKDGLVRSIGVSNFTIPMLEDLLSKCEIPPAINQVEVHPNMPQEEMLAYCKSKNILVTAFSPLGSPGFPQGGQIKTLEEPVILEIAKKYNKSPVQVMINWGVNRGYAVIPKSVTPERIQANLEYFKMDPEDIEKITDIGRKNRVRTCDPVFMFGKSNDVFHEHDKK</sequence>
<dbReference type="InterPro" id="IPR020471">
    <property type="entry name" value="AKR"/>
</dbReference>